<organism evidence="1 2">
    <name type="scientific">Mycobacteroides abscessus subsp. massiliense</name>
    <dbReference type="NCBI Taxonomy" id="1962118"/>
    <lineage>
        <taxon>Bacteria</taxon>
        <taxon>Bacillati</taxon>
        <taxon>Actinomycetota</taxon>
        <taxon>Actinomycetes</taxon>
        <taxon>Mycobacteriales</taxon>
        <taxon>Mycobacteriaceae</taxon>
        <taxon>Mycobacteroides</taxon>
        <taxon>Mycobacteroides abscessus</taxon>
    </lineage>
</organism>
<comment type="caution">
    <text evidence="1">The sequence shown here is derived from an EMBL/GenBank/DDBJ whole genome shotgun (WGS) entry which is preliminary data.</text>
</comment>
<dbReference type="EMBL" id="FVQL01000001">
    <property type="protein sequence ID" value="SKZ46973.1"/>
    <property type="molecule type" value="Genomic_DNA"/>
</dbReference>
<gene>
    <name evidence="1" type="ORF">SAMEA2275630_04888</name>
</gene>
<protein>
    <submittedName>
        <fullName evidence="1">Uncharacterized protein</fullName>
    </submittedName>
</protein>
<name>A0AB38DKW6_9MYCO</name>
<proteinExistence type="predicted"/>
<dbReference type="AlphaFoldDB" id="A0AB38DKW6"/>
<evidence type="ECO:0000313" key="1">
    <source>
        <dbReference type="EMBL" id="SKZ46973.1"/>
    </source>
</evidence>
<dbReference type="Proteomes" id="UP000190366">
    <property type="component" value="Unassembled WGS sequence"/>
</dbReference>
<reference evidence="1 2" key="1">
    <citation type="submission" date="2016-11" db="EMBL/GenBank/DDBJ databases">
        <authorList>
            <consortium name="Pathogen Informatics"/>
        </authorList>
    </citation>
    <scope>NUCLEOTIDE SEQUENCE [LARGE SCALE GENOMIC DNA]</scope>
    <source>
        <strain evidence="1 2">1168</strain>
    </source>
</reference>
<accession>A0AB38DKW6</accession>
<sequence length="90" mass="10328">MRCQLGCIPYGQPRRYVCDHYARTVLVEPYFAVGPWLDGQRYLHRASTEFILIDRWQPDHLIALSPRWCNSARATFPAISACDKTAVSSL</sequence>
<evidence type="ECO:0000313" key="2">
    <source>
        <dbReference type="Proteomes" id="UP000190366"/>
    </source>
</evidence>